<name>A0ABP4VAI6_9MICO</name>
<protein>
    <submittedName>
        <fullName evidence="3">Uncharacterized protein</fullName>
    </submittedName>
</protein>
<reference evidence="4" key="1">
    <citation type="journal article" date="2019" name="Int. J. Syst. Evol. Microbiol.">
        <title>The Global Catalogue of Microorganisms (GCM) 10K type strain sequencing project: providing services to taxonomists for standard genome sequencing and annotation.</title>
        <authorList>
            <consortium name="The Broad Institute Genomics Platform"/>
            <consortium name="The Broad Institute Genome Sequencing Center for Infectious Disease"/>
            <person name="Wu L."/>
            <person name="Ma J."/>
        </authorList>
    </citation>
    <scope>NUCLEOTIDE SEQUENCE [LARGE SCALE GENOMIC DNA]</scope>
    <source>
        <strain evidence="4">JCM 15589</strain>
    </source>
</reference>
<accession>A0ABP4VAI6</accession>
<keyword evidence="2" id="KW-0472">Membrane</keyword>
<proteinExistence type="predicted"/>
<organism evidence="3 4">
    <name type="scientific">Isoptericola hypogeus</name>
    <dbReference type="NCBI Taxonomy" id="300179"/>
    <lineage>
        <taxon>Bacteria</taxon>
        <taxon>Bacillati</taxon>
        <taxon>Actinomycetota</taxon>
        <taxon>Actinomycetes</taxon>
        <taxon>Micrococcales</taxon>
        <taxon>Promicromonosporaceae</taxon>
        <taxon>Isoptericola</taxon>
    </lineage>
</organism>
<feature type="region of interest" description="Disordered" evidence="1">
    <location>
        <begin position="1"/>
        <end position="21"/>
    </location>
</feature>
<keyword evidence="2" id="KW-0812">Transmembrane</keyword>
<keyword evidence="2" id="KW-1133">Transmembrane helix</keyword>
<gene>
    <name evidence="3" type="ORF">GCM10009809_15860</name>
</gene>
<evidence type="ECO:0000313" key="3">
    <source>
        <dbReference type="EMBL" id="GAA1721065.1"/>
    </source>
</evidence>
<sequence>MATSPAAPTPDSVMNVRRPTPRGSSVRVVLVVLVVLVLVLVSPELGTSAGAFSPLC</sequence>
<evidence type="ECO:0000256" key="1">
    <source>
        <dbReference type="SAM" id="MobiDB-lite"/>
    </source>
</evidence>
<feature type="transmembrane region" description="Helical" evidence="2">
    <location>
        <begin position="24"/>
        <end position="42"/>
    </location>
</feature>
<dbReference type="EMBL" id="BAAAPM010000003">
    <property type="protein sequence ID" value="GAA1721065.1"/>
    <property type="molecule type" value="Genomic_DNA"/>
</dbReference>
<comment type="caution">
    <text evidence="3">The sequence shown here is derived from an EMBL/GenBank/DDBJ whole genome shotgun (WGS) entry which is preliminary data.</text>
</comment>
<keyword evidence="4" id="KW-1185">Reference proteome</keyword>
<evidence type="ECO:0000313" key="4">
    <source>
        <dbReference type="Proteomes" id="UP001501138"/>
    </source>
</evidence>
<dbReference type="Proteomes" id="UP001501138">
    <property type="component" value="Unassembled WGS sequence"/>
</dbReference>
<evidence type="ECO:0000256" key="2">
    <source>
        <dbReference type="SAM" id="Phobius"/>
    </source>
</evidence>